<keyword evidence="1" id="KW-0812">Transmembrane</keyword>
<evidence type="ECO:0000256" key="1">
    <source>
        <dbReference type="SAM" id="Phobius"/>
    </source>
</evidence>
<feature type="transmembrane region" description="Helical" evidence="1">
    <location>
        <begin position="58"/>
        <end position="76"/>
    </location>
</feature>
<keyword evidence="1" id="KW-0472">Membrane</keyword>
<organism evidence="2 3">
    <name type="scientific">Butyrivibrio hungatei</name>
    <dbReference type="NCBI Taxonomy" id="185008"/>
    <lineage>
        <taxon>Bacteria</taxon>
        <taxon>Bacillati</taxon>
        <taxon>Bacillota</taxon>
        <taxon>Clostridia</taxon>
        <taxon>Lachnospirales</taxon>
        <taxon>Lachnospiraceae</taxon>
        <taxon>Butyrivibrio</taxon>
    </lineage>
</organism>
<reference evidence="3" key="1">
    <citation type="submission" date="2016-10" db="EMBL/GenBank/DDBJ databases">
        <title>The complete genome sequence of the rumen bacterium Butyrivibrio hungatei MB2003.</title>
        <authorList>
            <person name="Palevich N."/>
            <person name="Kelly W.J."/>
            <person name="Leahy S.C."/>
            <person name="Altermann E."/>
            <person name="Rakonjac J."/>
            <person name="Attwood G.T."/>
        </authorList>
    </citation>
    <scope>NUCLEOTIDE SEQUENCE [LARGE SCALE GENOMIC DNA]</scope>
    <source>
        <strain evidence="3">MB2003</strain>
    </source>
</reference>
<evidence type="ECO:0008006" key="4">
    <source>
        <dbReference type="Google" id="ProtNLM"/>
    </source>
</evidence>
<feature type="transmembrane region" description="Helical" evidence="1">
    <location>
        <begin position="23"/>
        <end position="46"/>
    </location>
</feature>
<keyword evidence="3" id="KW-1185">Reference proteome</keyword>
<dbReference type="RefSeq" id="WP_071175230.1">
    <property type="nucleotide sequence ID" value="NZ_CP017831.1"/>
</dbReference>
<protein>
    <recommendedName>
        <fullName evidence="4">Transporter</fullName>
    </recommendedName>
</protein>
<dbReference type="EMBL" id="CP017831">
    <property type="protein sequence ID" value="AOZ95457.1"/>
    <property type="molecule type" value="Genomic_DNA"/>
</dbReference>
<evidence type="ECO:0000313" key="3">
    <source>
        <dbReference type="Proteomes" id="UP000179284"/>
    </source>
</evidence>
<dbReference type="OrthoDB" id="362826at2"/>
<keyword evidence="1" id="KW-1133">Transmembrane helix</keyword>
<evidence type="ECO:0000313" key="2">
    <source>
        <dbReference type="EMBL" id="AOZ95457.1"/>
    </source>
</evidence>
<name>A0A1D9NYN3_9FIRM</name>
<dbReference type="Proteomes" id="UP000179284">
    <property type="component" value="Chromosome I"/>
</dbReference>
<sequence>MKKSTCEKIHTIILKLPSFLEKVVAAILLVGVVYSCIQLVLHVFTFSSLDFGIYVEDILVTAFNAVIVIEFIRMLVKHSMNTVVEVLIFAIARSLVVGHEKSLETLISIVCIAILLACRRFLFHDFDFKEEE</sequence>
<dbReference type="KEGG" id="bhu:bhn_I0423"/>
<proteinExistence type="predicted"/>
<gene>
    <name evidence="2" type="ORF">bhn_I0423</name>
</gene>
<accession>A0A1D9NYN3</accession>
<dbReference type="AlphaFoldDB" id="A0A1D9NYN3"/>